<dbReference type="EMBL" id="MLJW01000168">
    <property type="protein sequence ID" value="OIQ95382.1"/>
    <property type="molecule type" value="Genomic_DNA"/>
</dbReference>
<comment type="caution">
    <text evidence="2">The sequence shown here is derived from an EMBL/GenBank/DDBJ whole genome shotgun (WGS) entry which is preliminary data.</text>
</comment>
<dbReference type="InterPro" id="IPR005546">
    <property type="entry name" value="Autotransporte_beta"/>
</dbReference>
<dbReference type="Pfam" id="PF03797">
    <property type="entry name" value="Autotransporter"/>
    <property type="match status" value="1"/>
</dbReference>
<dbReference type="Gene3D" id="2.40.128.130">
    <property type="entry name" value="Autotransporter beta-domain"/>
    <property type="match status" value="1"/>
</dbReference>
<evidence type="ECO:0000313" key="2">
    <source>
        <dbReference type="EMBL" id="OIQ95382.1"/>
    </source>
</evidence>
<name>A0A1J5RH18_9ZZZZ</name>
<gene>
    <name evidence="2" type="ORF">GALL_226500</name>
</gene>
<dbReference type="SMART" id="SM00869">
    <property type="entry name" value="Autotransporter"/>
    <property type="match status" value="1"/>
</dbReference>
<proteinExistence type="predicted"/>
<accession>A0A1J5RH18</accession>
<feature type="domain" description="Autotransporter" evidence="1">
    <location>
        <begin position="97"/>
        <end position="356"/>
    </location>
</feature>
<dbReference type="PROSITE" id="PS51208">
    <property type="entry name" value="AUTOTRANSPORTER"/>
    <property type="match status" value="1"/>
</dbReference>
<dbReference type="AlphaFoldDB" id="A0A1J5RH18"/>
<dbReference type="SUPFAM" id="SSF103515">
    <property type="entry name" value="Autotransporter"/>
    <property type="match status" value="1"/>
</dbReference>
<organism evidence="2">
    <name type="scientific">mine drainage metagenome</name>
    <dbReference type="NCBI Taxonomy" id="410659"/>
    <lineage>
        <taxon>unclassified sequences</taxon>
        <taxon>metagenomes</taxon>
        <taxon>ecological metagenomes</taxon>
    </lineage>
</organism>
<reference evidence="2" key="1">
    <citation type="submission" date="2016-10" db="EMBL/GenBank/DDBJ databases">
        <title>Sequence of Gallionella enrichment culture.</title>
        <authorList>
            <person name="Poehlein A."/>
            <person name="Muehling M."/>
            <person name="Daniel R."/>
        </authorList>
    </citation>
    <scope>NUCLEOTIDE SEQUENCE</scope>
</reference>
<sequence>MTAGVKKGAAQASRLGKALGAMVTGTLVLALETHGALAADTYGAKAPSSAIVNTEVVRSAATQAAGLLSDRISQVVGGGAMFLGENGSAGTGLSAGDAGHPAGFWLSTSNHWLRDSQNGASFNGNIGDVVGGFDYQRPDGLMLGLAFGYENLNVDTTFNNGVLKDGGYGLSPYAGYRFNDIWSADLQLSHVWVNYDESHAGVSGSNSGSRWSFSGNVNANQELPENWLVGSSLGLFYVKEFQTAYIESNGNPVAAATPYTGEIRWKEMLGYRLTVGGVELVPNVSVRLEYDPLQTREAIIDANGDHAATSNFGATFGAGLRGRLNEDTTLTLEGTSEQFRPYMNDYGVSLTLRIER</sequence>
<protein>
    <submittedName>
        <fullName evidence="2">Autotransporter beta-domain protein</fullName>
    </submittedName>
</protein>
<dbReference type="InterPro" id="IPR036709">
    <property type="entry name" value="Autotransporte_beta_dom_sf"/>
</dbReference>
<evidence type="ECO:0000259" key="1">
    <source>
        <dbReference type="PROSITE" id="PS51208"/>
    </source>
</evidence>